<evidence type="ECO:0000259" key="1">
    <source>
        <dbReference type="Pfam" id="PF00501"/>
    </source>
</evidence>
<dbReference type="InterPro" id="IPR050237">
    <property type="entry name" value="ATP-dep_AMP-bd_enzyme"/>
</dbReference>
<feature type="domain" description="AMP-dependent synthetase/ligase" evidence="1">
    <location>
        <begin position="44"/>
        <end position="375"/>
    </location>
</feature>
<sequence>MRPHDMGVLFDECAERGIRTIVHLDRPFDLAPGTSHDLPALAGLVRTAAGWLAAAGLRRGERVAILKDNHWDYDLLACAAIRLGAVPALLSGQLPPETVEVLLKRLDPALLVSNGRHLAVGDLPALARRTLTLDHGPKGVLTLDDVRGHSAPGPQRRSADAPLVINHTSGTTGLPKLVTHSTRTIIGRLARFEAIRWPVIGTRRTDTVASASSFAHGRTFCWTASVLCLAPEKILILSGEHDRELLEQHPPSLLEALPSWYVRHQHLTAEPANPFRRVRLFVSTYDAMHPPTVRAYLHASRRNRPLWMQGWGQTETGPLTFRFLTRKALAHSHDPEPTTRNLGHPLPGRTRLRVVDPSTFAPLPPGHTGLVLARTKARCLDYVGEPDRFAAKDTAGWWNTGDLGRQTRSGAILFLDREVDRTPELSCVRTEDLLEERLPEVLEAVVLGVLGQPPIPVLVTADGTLDAFAWKRALRDLPPLADPVALTWAQVPRTGTGKVRRQELLDRLVGRAARHGSGRWT</sequence>
<protein>
    <submittedName>
        <fullName evidence="2">Acyl-coenzyme A synthetase/AMP-(Fatty) acid ligase</fullName>
    </submittedName>
</protein>
<name>A0A7W7FXA3_9PSEU</name>
<reference evidence="2 3" key="1">
    <citation type="submission" date="2020-08" db="EMBL/GenBank/DDBJ databases">
        <title>Sequencing the genomes of 1000 actinobacteria strains.</title>
        <authorList>
            <person name="Klenk H.-P."/>
        </authorList>
    </citation>
    <scope>NUCLEOTIDE SEQUENCE [LARGE SCALE GENOMIC DNA]</scope>
    <source>
        <strain evidence="2 3">DSM 44230</strain>
    </source>
</reference>
<dbReference type="InterPro" id="IPR020845">
    <property type="entry name" value="AMP-binding_CS"/>
</dbReference>
<dbReference type="GO" id="GO:0016874">
    <property type="term" value="F:ligase activity"/>
    <property type="evidence" value="ECO:0007669"/>
    <property type="project" value="UniProtKB-KW"/>
</dbReference>
<comment type="caution">
    <text evidence="2">The sequence shown here is derived from an EMBL/GenBank/DDBJ whole genome shotgun (WGS) entry which is preliminary data.</text>
</comment>
<evidence type="ECO:0000313" key="3">
    <source>
        <dbReference type="Proteomes" id="UP000533598"/>
    </source>
</evidence>
<dbReference type="PANTHER" id="PTHR43767:SF1">
    <property type="entry name" value="NONRIBOSOMAL PEPTIDE SYNTHASE PES1 (EUROFUNG)-RELATED"/>
    <property type="match status" value="1"/>
</dbReference>
<dbReference type="SUPFAM" id="SSF56801">
    <property type="entry name" value="Acetyl-CoA synthetase-like"/>
    <property type="match status" value="1"/>
</dbReference>
<evidence type="ECO:0000313" key="2">
    <source>
        <dbReference type="EMBL" id="MBB4680423.1"/>
    </source>
</evidence>
<keyword evidence="2" id="KW-0436">Ligase</keyword>
<dbReference type="Proteomes" id="UP000533598">
    <property type="component" value="Unassembled WGS sequence"/>
</dbReference>
<gene>
    <name evidence="2" type="ORF">HNR67_006541</name>
</gene>
<dbReference type="AlphaFoldDB" id="A0A7W7FXA3"/>
<dbReference type="PANTHER" id="PTHR43767">
    <property type="entry name" value="LONG-CHAIN-FATTY-ACID--COA LIGASE"/>
    <property type="match status" value="1"/>
</dbReference>
<dbReference type="Pfam" id="PF00501">
    <property type="entry name" value="AMP-binding"/>
    <property type="match status" value="1"/>
</dbReference>
<proteinExistence type="predicted"/>
<dbReference type="EMBL" id="JACHMH010000001">
    <property type="protein sequence ID" value="MBB4680423.1"/>
    <property type="molecule type" value="Genomic_DNA"/>
</dbReference>
<dbReference type="InterPro" id="IPR042099">
    <property type="entry name" value="ANL_N_sf"/>
</dbReference>
<accession>A0A7W7FXA3</accession>
<keyword evidence="3" id="KW-1185">Reference proteome</keyword>
<dbReference type="Gene3D" id="3.40.50.12780">
    <property type="entry name" value="N-terminal domain of ligase-like"/>
    <property type="match status" value="1"/>
</dbReference>
<dbReference type="PROSITE" id="PS00455">
    <property type="entry name" value="AMP_BINDING"/>
    <property type="match status" value="1"/>
</dbReference>
<organism evidence="2 3">
    <name type="scientific">Crossiella cryophila</name>
    <dbReference type="NCBI Taxonomy" id="43355"/>
    <lineage>
        <taxon>Bacteria</taxon>
        <taxon>Bacillati</taxon>
        <taxon>Actinomycetota</taxon>
        <taxon>Actinomycetes</taxon>
        <taxon>Pseudonocardiales</taxon>
        <taxon>Pseudonocardiaceae</taxon>
        <taxon>Crossiella</taxon>
    </lineage>
</organism>
<dbReference type="InterPro" id="IPR000873">
    <property type="entry name" value="AMP-dep_synth/lig_dom"/>
</dbReference>